<feature type="domain" description="Pseudouridine synthase RsuA/RluA-like" evidence="2">
    <location>
        <begin position="13"/>
        <end position="157"/>
    </location>
</feature>
<dbReference type="InterPro" id="IPR006145">
    <property type="entry name" value="PsdUridine_synth_RsuA/RluA"/>
</dbReference>
<dbReference type="PANTHER" id="PTHR21600:SF87">
    <property type="entry name" value="RNA PSEUDOURIDYLATE SYNTHASE DOMAIN-CONTAINING PROTEIN 1"/>
    <property type="match status" value="1"/>
</dbReference>
<comment type="similarity">
    <text evidence="1">Belongs to the pseudouridine synthase RluA family.</text>
</comment>
<dbReference type="Gene3D" id="3.30.2350.10">
    <property type="entry name" value="Pseudouridine synthase"/>
    <property type="match status" value="1"/>
</dbReference>
<dbReference type="SUPFAM" id="SSF55120">
    <property type="entry name" value="Pseudouridine synthase"/>
    <property type="match status" value="1"/>
</dbReference>
<dbReference type="PANTHER" id="PTHR21600">
    <property type="entry name" value="MITOCHONDRIAL RNA PSEUDOURIDINE SYNTHASE"/>
    <property type="match status" value="1"/>
</dbReference>
<reference evidence="3" key="1">
    <citation type="submission" date="2022-11" db="EMBL/GenBank/DDBJ databases">
        <title>Parathalassolutuus dongxingensis gen. nov., sp. nov., a novel member of family Oceanospirillaceae isolated from a coastal shrimp pond in Guangxi, China.</title>
        <authorList>
            <person name="Chen H."/>
        </authorList>
    </citation>
    <scope>NUCLEOTIDE SEQUENCE</scope>
    <source>
        <strain evidence="3">G-43</strain>
    </source>
</reference>
<comment type="caution">
    <text evidence="3">The sequence shown here is derived from an EMBL/GenBank/DDBJ whole genome shotgun (WGS) entry which is preliminary data.</text>
</comment>
<evidence type="ECO:0000313" key="3">
    <source>
        <dbReference type="EMBL" id="MCY0965452.1"/>
    </source>
</evidence>
<dbReference type="Pfam" id="PF00849">
    <property type="entry name" value="PseudoU_synth_2"/>
    <property type="match status" value="1"/>
</dbReference>
<dbReference type="RefSeq" id="WP_283173663.1">
    <property type="nucleotide sequence ID" value="NZ_JAPNOA010000026.1"/>
</dbReference>
<dbReference type="GO" id="GO:0140098">
    <property type="term" value="F:catalytic activity, acting on RNA"/>
    <property type="evidence" value="ECO:0007669"/>
    <property type="project" value="UniProtKB-ARBA"/>
</dbReference>
<dbReference type="CDD" id="cd02869">
    <property type="entry name" value="PseudoU_synth_RluA_like"/>
    <property type="match status" value="1"/>
</dbReference>
<dbReference type="AlphaFoldDB" id="A0A9X3IRP5"/>
<dbReference type="InterPro" id="IPR050188">
    <property type="entry name" value="RluA_PseudoU_synthase"/>
</dbReference>
<accession>A0A9X3IRP5</accession>
<name>A0A9X3IRP5_9GAMM</name>
<protein>
    <submittedName>
        <fullName evidence="3">RluA family pseudouridine synthase</fullName>
    </submittedName>
</protein>
<organism evidence="3 4">
    <name type="scientific">Parathalassolituus penaei</name>
    <dbReference type="NCBI Taxonomy" id="2997323"/>
    <lineage>
        <taxon>Bacteria</taxon>
        <taxon>Pseudomonadati</taxon>
        <taxon>Pseudomonadota</taxon>
        <taxon>Gammaproteobacteria</taxon>
        <taxon>Oceanospirillales</taxon>
        <taxon>Oceanospirillaceae</taxon>
        <taxon>Parathalassolituus</taxon>
    </lineage>
</organism>
<evidence type="ECO:0000256" key="1">
    <source>
        <dbReference type="ARBA" id="ARBA00010876"/>
    </source>
</evidence>
<dbReference type="GO" id="GO:0009982">
    <property type="term" value="F:pseudouridine synthase activity"/>
    <property type="evidence" value="ECO:0007669"/>
    <property type="project" value="InterPro"/>
</dbReference>
<evidence type="ECO:0000313" key="4">
    <source>
        <dbReference type="Proteomes" id="UP001150830"/>
    </source>
</evidence>
<keyword evidence="4" id="KW-1185">Reference proteome</keyword>
<proteinExistence type="inferred from homology"/>
<evidence type="ECO:0000259" key="2">
    <source>
        <dbReference type="Pfam" id="PF00849"/>
    </source>
</evidence>
<gene>
    <name evidence="3" type="ORF">OUO13_09655</name>
</gene>
<dbReference type="InterPro" id="IPR020103">
    <property type="entry name" value="PsdUridine_synth_cat_dom_sf"/>
</dbReference>
<dbReference type="GO" id="GO:0003723">
    <property type="term" value="F:RNA binding"/>
    <property type="evidence" value="ECO:0007669"/>
    <property type="project" value="InterPro"/>
</dbReference>
<dbReference type="GO" id="GO:0000455">
    <property type="term" value="P:enzyme-directed rRNA pseudouridine synthesis"/>
    <property type="evidence" value="ECO:0007669"/>
    <property type="project" value="TreeGrafter"/>
</dbReference>
<dbReference type="EMBL" id="JAPNOA010000026">
    <property type="protein sequence ID" value="MCY0965452.1"/>
    <property type="molecule type" value="Genomic_DNA"/>
</dbReference>
<sequence length="206" mass="23494">MILDHVLFLDDQIVVLNKPSGLLSVPGLHNKDSAFGRLSAELGELHIVHRLDRDTSGIIVYARNKAALTFIQQQFEKQTTRKVYESLVNGVVKGNLGCINMPIIVDWPNRPLQKISHTEGRYALTRWRKLGVENGNTRVELYPKTGRSHQLRLHMQQIGHPMVGDPFYSKDYDEQKTPIMCLHARELDFTHPTSGERLAFVCKPPF</sequence>
<dbReference type="Proteomes" id="UP001150830">
    <property type="component" value="Unassembled WGS sequence"/>
</dbReference>